<evidence type="ECO:0000259" key="1">
    <source>
        <dbReference type="SMART" id="SM00849"/>
    </source>
</evidence>
<dbReference type="Proteomes" id="UP000192610">
    <property type="component" value="Unassembled WGS sequence"/>
</dbReference>
<dbReference type="GO" id="GO:0016787">
    <property type="term" value="F:hydrolase activity"/>
    <property type="evidence" value="ECO:0007669"/>
    <property type="project" value="UniProtKB-KW"/>
</dbReference>
<dbReference type="Pfam" id="PF12706">
    <property type="entry name" value="Lactamase_B_2"/>
    <property type="match status" value="1"/>
</dbReference>
<dbReference type="Gene3D" id="3.60.15.10">
    <property type="entry name" value="Ribonuclease Z/Hydroxyacylglutathione hydrolase-like"/>
    <property type="match status" value="1"/>
</dbReference>
<protein>
    <submittedName>
        <fullName evidence="2">MBL fold metallo-hydrolase</fullName>
    </submittedName>
</protein>
<evidence type="ECO:0000313" key="2">
    <source>
        <dbReference type="EMBL" id="OQP44624.1"/>
    </source>
</evidence>
<organism evidence="2 3">
    <name type="scientific">Niastella yeongjuensis</name>
    <dbReference type="NCBI Taxonomy" id="354355"/>
    <lineage>
        <taxon>Bacteria</taxon>
        <taxon>Pseudomonadati</taxon>
        <taxon>Bacteroidota</taxon>
        <taxon>Chitinophagia</taxon>
        <taxon>Chitinophagales</taxon>
        <taxon>Chitinophagaceae</taxon>
        <taxon>Niastella</taxon>
    </lineage>
</organism>
<dbReference type="STRING" id="354355.SAMN05660816_03610"/>
<dbReference type="InterPro" id="IPR001279">
    <property type="entry name" value="Metallo-B-lactamas"/>
</dbReference>
<keyword evidence="3" id="KW-1185">Reference proteome</keyword>
<dbReference type="InterPro" id="IPR036866">
    <property type="entry name" value="RibonucZ/Hydroxyglut_hydro"/>
</dbReference>
<feature type="domain" description="Metallo-beta-lactamase" evidence="1">
    <location>
        <begin position="13"/>
        <end position="188"/>
    </location>
</feature>
<dbReference type="InterPro" id="IPR052533">
    <property type="entry name" value="WalJ/YycJ-like"/>
</dbReference>
<sequence>MSLYIASLNSGSNGNCYYVGNGQEAILVDAGISCRETERRMARIGLSMQTVKAIFVSHEHTDHISGIPVLAKKYQLPVYITDATLYNGNIDIKKEQVVAFKPYEPVQIGGLAIQAFPKFHDAAEPHSFIVNGNNVNIGIFTDIGSPCDHLALHFKHCHAAFLEANYDEEMLETGNYPRHLKNRIRGGHGHLSNKQALEVFTKHRPSYMSHLFLAHLSRDNNSPQLVKQLFNEHAGNTQIIVASRFEETAVYQVTAEQTTDSISLPKKENSPSRIKQSYTQLRLW</sequence>
<dbReference type="PANTHER" id="PTHR47619">
    <property type="entry name" value="METALLO-HYDROLASE YYCJ-RELATED"/>
    <property type="match status" value="1"/>
</dbReference>
<comment type="caution">
    <text evidence="2">The sequence shown here is derived from an EMBL/GenBank/DDBJ whole genome shotgun (WGS) entry which is preliminary data.</text>
</comment>
<dbReference type="SMART" id="SM00849">
    <property type="entry name" value="Lactamase_B"/>
    <property type="match status" value="1"/>
</dbReference>
<reference evidence="3" key="1">
    <citation type="submission" date="2016-04" db="EMBL/GenBank/DDBJ databases">
        <authorList>
            <person name="Chen L."/>
            <person name="Zhuang W."/>
            <person name="Wang G."/>
        </authorList>
    </citation>
    <scope>NUCLEOTIDE SEQUENCE [LARGE SCALE GENOMIC DNA]</scope>
    <source>
        <strain evidence="3">17621</strain>
    </source>
</reference>
<name>A0A1V9EF89_9BACT</name>
<proteinExistence type="predicted"/>
<keyword evidence="2" id="KW-0378">Hydrolase</keyword>
<dbReference type="RefSeq" id="WP_081202680.1">
    <property type="nucleotide sequence ID" value="NZ_FOCZ01000006.1"/>
</dbReference>
<gene>
    <name evidence="2" type="ORF">A4H97_09660</name>
</gene>
<dbReference type="EMBL" id="LVXG01000034">
    <property type="protein sequence ID" value="OQP44624.1"/>
    <property type="molecule type" value="Genomic_DNA"/>
</dbReference>
<dbReference type="OrthoDB" id="9781189at2"/>
<dbReference type="PANTHER" id="PTHR47619:SF1">
    <property type="entry name" value="EXODEOXYRIBONUCLEASE WALJ"/>
    <property type="match status" value="1"/>
</dbReference>
<dbReference type="SUPFAM" id="SSF56281">
    <property type="entry name" value="Metallo-hydrolase/oxidoreductase"/>
    <property type="match status" value="1"/>
</dbReference>
<evidence type="ECO:0000313" key="3">
    <source>
        <dbReference type="Proteomes" id="UP000192610"/>
    </source>
</evidence>
<dbReference type="AlphaFoldDB" id="A0A1V9EF89"/>
<accession>A0A1V9EF89</accession>